<feature type="region of interest" description="Disordered" evidence="2">
    <location>
        <begin position="447"/>
        <end position="537"/>
    </location>
</feature>
<reference evidence="6" key="1">
    <citation type="journal article" date="2020" name="Fungal Divers.">
        <title>Resolving the Mortierellaceae phylogeny through synthesis of multi-gene phylogenetics and phylogenomics.</title>
        <authorList>
            <person name="Vandepol N."/>
            <person name="Liber J."/>
            <person name="Desiro A."/>
            <person name="Na H."/>
            <person name="Kennedy M."/>
            <person name="Barry K."/>
            <person name="Grigoriev I.V."/>
            <person name="Miller A.N."/>
            <person name="O'Donnell K."/>
            <person name="Stajich J.E."/>
            <person name="Bonito G."/>
        </authorList>
    </citation>
    <scope>NUCLEOTIDE SEQUENCE</scope>
    <source>
        <strain evidence="6">NRRL 6426</strain>
    </source>
</reference>
<feature type="compositionally biased region" description="Polar residues" evidence="2">
    <location>
        <begin position="258"/>
        <end position="281"/>
    </location>
</feature>
<proteinExistence type="inferred from homology"/>
<evidence type="ECO:0000313" key="6">
    <source>
        <dbReference type="EMBL" id="KAF9153526.1"/>
    </source>
</evidence>
<feature type="compositionally biased region" description="Low complexity" evidence="2">
    <location>
        <begin position="450"/>
        <end position="468"/>
    </location>
</feature>
<name>A0A9P5VDF4_9FUNG</name>
<comment type="similarity">
    <text evidence="1">Belongs to the TRAPPC13 family.</text>
</comment>
<feature type="domain" description="Trafficking protein particle complex subunit 13 C-terminal" evidence="4">
    <location>
        <begin position="542"/>
        <end position="617"/>
    </location>
</feature>
<dbReference type="Pfam" id="PF06159">
    <property type="entry name" value="TRAPPC13_N"/>
    <property type="match status" value="1"/>
</dbReference>
<dbReference type="OrthoDB" id="10250284at2759"/>
<evidence type="ECO:0000259" key="5">
    <source>
        <dbReference type="Pfam" id="PF23647"/>
    </source>
</evidence>
<dbReference type="Pfam" id="PF23647">
    <property type="entry name" value="TRAPPC13_M"/>
    <property type="match status" value="1"/>
</dbReference>
<dbReference type="GO" id="GO:1990072">
    <property type="term" value="C:TRAPPIII protein complex"/>
    <property type="evidence" value="ECO:0007669"/>
    <property type="project" value="TreeGrafter"/>
</dbReference>
<dbReference type="PANTHER" id="PTHR13134">
    <property type="entry name" value="TRAFFICKING PROTEIN PARTICLE COMPLEX SUBUNIT 13"/>
    <property type="match status" value="1"/>
</dbReference>
<organism evidence="6 7">
    <name type="scientific">Linnemannia schmuckeri</name>
    <dbReference type="NCBI Taxonomy" id="64567"/>
    <lineage>
        <taxon>Eukaryota</taxon>
        <taxon>Fungi</taxon>
        <taxon>Fungi incertae sedis</taxon>
        <taxon>Mucoromycota</taxon>
        <taxon>Mortierellomycotina</taxon>
        <taxon>Mortierellomycetes</taxon>
        <taxon>Mortierellales</taxon>
        <taxon>Mortierellaceae</taxon>
        <taxon>Linnemannia</taxon>
    </lineage>
</organism>
<evidence type="ECO:0000259" key="4">
    <source>
        <dbReference type="Pfam" id="PF23643"/>
    </source>
</evidence>
<comment type="caution">
    <text evidence="6">The sequence shown here is derived from an EMBL/GenBank/DDBJ whole genome shotgun (WGS) entry which is preliminary data.</text>
</comment>
<dbReference type="InterPro" id="IPR055427">
    <property type="entry name" value="TRAPPC13_N"/>
</dbReference>
<evidence type="ECO:0008006" key="8">
    <source>
        <dbReference type="Google" id="ProtNLM"/>
    </source>
</evidence>
<evidence type="ECO:0000256" key="2">
    <source>
        <dbReference type="SAM" id="MobiDB-lite"/>
    </source>
</evidence>
<feature type="region of interest" description="Disordered" evidence="2">
    <location>
        <begin position="256"/>
        <end position="281"/>
    </location>
</feature>
<evidence type="ECO:0000313" key="7">
    <source>
        <dbReference type="Proteomes" id="UP000748756"/>
    </source>
</evidence>
<feature type="region of interest" description="Disordered" evidence="2">
    <location>
        <begin position="78"/>
        <end position="104"/>
    </location>
</feature>
<feature type="domain" description="Trafficking protein particle complex subunit 13 middle" evidence="5">
    <location>
        <begin position="264"/>
        <end position="410"/>
    </location>
</feature>
<dbReference type="EMBL" id="JAAAUQ010000169">
    <property type="protein sequence ID" value="KAF9153526.1"/>
    <property type="molecule type" value="Genomic_DNA"/>
</dbReference>
<dbReference type="AlphaFoldDB" id="A0A9P5VDF4"/>
<dbReference type="InterPro" id="IPR055429">
    <property type="entry name" value="TRAPPC13_M"/>
</dbReference>
<dbReference type="InterPro" id="IPR010378">
    <property type="entry name" value="TRAPPC13"/>
</dbReference>
<accession>A0A9P5VDF4</accession>
<feature type="compositionally biased region" description="Polar residues" evidence="2">
    <location>
        <begin position="179"/>
        <end position="192"/>
    </location>
</feature>
<dbReference type="PANTHER" id="PTHR13134:SF3">
    <property type="entry name" value="TRAFFICKING PROTEIN PARTICLE COMPLEX SUBUNIT 13"/>
    <property type="match status" value="1"/>
</dbReference>
<feature type="region of interest" description="Disordered" evidence="2">
    <location>
        <begin position="179"/>
        <end position="199"/>
    </location>
</feature>
<feature type="compositionally biased region" description="Polar residues" evidence="2">
    <location>
        <begin position="479"/>
        <end position="488"/>
    </location>
</feature>
<evidence type="ECO:0000256" key="1">
    <source>
        <dbReference type="ARBA" id="ARBA00010785"/>
    </source>
</evidence>
<dbReference type="Proteomes" id="UP000748756">
    <property type="component" value="Unassembled WGS sequence"/>
</dbReference>
<sequence length="620" mass="67179">MASNSQDQQRESHLISLKVMRLSRPSLVTGHSLYFGSPYTAPSPSAAENPSSPVGERPNLTSILTDALSDLSLSQLERVHPPSSGRAVHSTTSPEAKHLDARIGTGTSNGTLDIGNFGVSELLTMPASFGNIYLGETFTSYICANNESAHPVRDVILKAELQTSTLRFALSDTLANQRRSSMDSHSLTQSPPASGGHIQLLESGKTNEMIVSHEIKELGIHILVCSVQYTTLDGQQKSFRKFYKFQVLNPLSVKTKVNHSAPSSTAPPQDPNSQQSGTTTLHVSNGGRVLLEAMVQNVSGVTMWMERMRFEVADAFTVQDLNVMIDEQESAKQSDNKVADGSTKADSVSIFGQHDYFAPNDVRQYLYVLTPKPGKEIFAKTTNVLGKMDILWRSQFGETGRLQTSQLTRKPAPLDEIAVQVVKVPETIRLEEIFSIEIVVKNQSLGGAGSSQQQQQQQQSAQHQQQQGRHPGPPVRQGSAFQFPQSPSVAGMAGSLARPPAAIARGGYVPPTRPFETPAGAANQSPPQQQQQNSSGIPQDQNAMKLMLTGVKQKMGAILLSGPNSRQLGPVPAGGEVRVRLDWFPLTSGVQKIGGIRLVDIISGYSVELDHLTHVFVEHT</sequence>
<feature type="domain" description="Trafficking protein particle complex subunit 13 N-terminal" evidence="3">
    <location>
        <begin position="113"/>
        <end position="247"/>
    </location>
</feature>
<keyword evidence="7" id="KW-1185">Reference proteome</keyword>
<dbReference type="InterPro" id="IPR055428">
    <property type="entry name" value="TRAPPC13_C"/>
</dbReference>
<dbReference type="Pfam" id="PF23643">
    <property type="entry name" value="TRAPPC13_C"/>
    <property type="match status" value="1"/>
</dbReference>
<gene>
    <name evidence="6" type="ORF">BG015_003202</name>
</gene>
<feature type="compositionally biased region" description="Low complexity" evidence="2">
    <location>
        <begin position="518"/>
        <end position="536"/>
    </location>
</feature>
<protein>
    <recommendedName>
        <fullName evidence="8">Trafficking protein particle complex subunit 13</fullName>
    </recommendedName>
</protein>
<evidence type="ECO:0000259" key="3">
    <source>
        <dbReference type="Pfam" id="PF06159"/>
    </source>
</evidence>